<proteinExistence type="predicted"/>
<comment type="caution">
    <text evidence="2">The sequence shown here is derived from an EMBL/GenBank/DDBJ whole genome shotgun (WGS) entry which is preliminary data.</text>
</comment>
<dbReference type="PANTHER" id="PTHR36558">
    <property type="entry name" value="GLR1098 PROTEIN"/>
    <property type="match status" value="1"/>
</dbReference>
<dbReference type="InterPro" id="IPR008538">
    <property type="entry name" value="Uma2"/>
</dbReference>
<organism evidence="2 3">
    <name type="scientific">Adonisia turfae CCMR0081</name>
    <dbReference type="NCBI Taxonomy" id="2292702"/>
    <lineage>
        <taxon>Bacteria</taxon>
        <taxon>Bacillati</taxon>
        <taxon>Cyanobacteriota</taxon>
        <taxon>Adonisia</taxon>
        <taxon>Adonisia turfae</taxon>
    </lineage>
</organism>
<keyword evidence="2" id="KW-0255">Endonuclease</keyword>
<dbReference type="EMBL" id="QXHD01000004">
    <property type="protein sequence ID" value="NEZ55358.1"/>
    <property type="molecule type" value="Genomic_DNA"/>
</dbReference>
<keyword evidence="2" id="KW-0540">Nuclease</keyword>
<dbReference type="RefSeq" id="WP_163697174.1">
    <property type="nucleotide sequence ID" value="NZ_QXHD01000004.1"/>
</dbReference>
<protein>
    <submittedName>
        <fullName evidence="2">Uma2 family endonuclease</fullName>
    </submittedName>
</protein>
<evidence type="ECO:0000313" key="2">
    <source>
        <dbReference type="EMBL" id="NEZ55358.1"/>
    </source>
</evidence>
<dbReference type="InterPro" id="IPR012296">
    <property type="entry name" value="Nuclease_put_TT1808"/>
</dbReference>
<gene>
    <name evidence="2" type="ORF">DXZ20_06640</name>
</gene>
<dbReference type="Pfam" id="PF05685">
    <property type="entry name" value="Uma2"/>
    <property type="match status" value="1"/>
</dbReference>
<dbReference type="Proteomes" id="UP000481033">
    <property type="component" value="Unassembled WGS sequence"/>
</dbReference>
<keyword evidence="2" id="KW-0378">Hydrolase</keyword>
<feature type="domain" description="Putative restriction endonuclease" evidence="1">
    <location>
        <begin position="13"/>
        <end position="177"/>
    </location>
</feature>
<dbReference type="InterPro" id="IPR011335">
    <property type="entry name" value="Restrct_endonuc-II-like"/>
</dbReference>
<dbReference type="GO" id="GO:0004519">
    <property type="term" value="F:endonuclease activity"/>
    <property type="evidence" value="ECO:0007669"/>
    <property type="project" value="UniProtKB-KW"/>
</dbReference>
<dbReference type="AlphaFoldDB" id="A0A6M0RGJ6"/>
<keyword evidence="3" id="KW-1185">Reference proteome</keyword>
<sequence>MTVATVAKTYTAEEYLALEVDADTRSEFRDGEIVEMTGGTPEHNEITGMFIFLLKASLRKQPYSIFVTDQRLWIPALKLYTYPDVMVVPKPLELHPGRKDTVMNPILIAETLSKSTQNYDRGDKFEAYRTIESFEEYVLIDQYRHQVDHYVKQSANQWLLTKYRGLEASFRLESVGVEIALAELYEAVEFDEQ</sequence>
<name>A0A6M0RGJ6_9CYAN</name>
<accession>A0A6M0RGJ6</accession>
<evidence type="ECO:0000259" key="1">
    <source>
        <dbReference type="Pfam" id="PF05685"/>
    </source>
</evidence>
<dbReference type="CDD" id="cd06260">
    <property type="entry name" value="DUF820-like"/>
    <property type="match status" value="1"/>
</dbReference>
<dbReference type="PANTHER" id="PTHR36558:SF1">
    <property type="entry name" value="RESTRICTION ENDONUCLEASE DOMAIN-CONTAINING PROTEIN-RELATED"/>
    <property type="match status" value="1"/>
</dbReference>
<reference evidence="2 3" key="1">
    <citation type="journal article" date="2020" name="Microb. Ecol.">
        <title>Ecogenomics of the Marine Benthic Filamentous Cyanobacterium Adonisia.</title>
        <authorList>
            <person name="Walter J.M."/>
            <person name="Coutinho F.H."/>
            <person name="Leomil L."/>
            <person name="Hargreaves P.I."/>
            <person name="Campeao M.E."/>
            <person name="Vieira V.V."/>
            <person name="Silva B.S."/>
            <person name="Fistarol G.O."/>
            <person name="Salomon P.S."/>
            <person name="Sawabe T."/>
            <person name="Mino S."/>
            <person name="Hosokawa M."/>
            <person name="Miyashita H."/>
            <person name="Maruyama F."/>
            <person name="van Verk M.C."/>
            <person name="Dutilh B.E."/>
            <person name="Thompson C.C."/>
            <person name="Thompson F.L."/>
        </authorList>
    </citation>
    <scope>NUCLEOTIDE SEQUENCE [LARGE SCALE GENOMIC DNA]</scope>
    <source>
        <strain evidence="2 3">CCMR0081</strain>
    </source>
</reference>
<dbReference type="SUPFAM" id="SSF52980">
    <property type="entry name" value="Restriction endonuclease-like"/>
    <property type="match status" value="1"/>
</dbReference>
<evidence type="ECO:0000313" key="3">
    <source>
        <dbReference type="Proteomes" id="UP000481033"/>
    </source>
</evidence>
<dbReference type="Gene3D" id="3.90.1570.10">
    <property type="entry name" value="tt1808, chain A"/>
    <property type="match status" value="1"/>
</dbReference>